<dbReference type="AlphaFoldDB" id="A0A699HHJ5"/>
<evidence type="ECO:0000256" key="1">
    <source>
        <dbReference type="SAM" id="MobiDB-lite"/>
    </source>
</evidence>
<sequence length="83" mass="8686">GVTQPPLDHRSTTAGPPVNSWSTPGLDQVGSASVRDGSGCHVAPPEWAKWPATDNINLWLSHDSNSGPGVESTQEACLLPTEL</sequence>
<comment type="caution">
    <text evidence="2">The sequence shown here is derived from an EMBL/GenBank/DDBJ whole genome shotgun (WGS) entry which is preliminary data.</text>
</comment>
<dbReference type="EMBL" id="BKCJ010157841">
    <property type="protein sequence ID" value="GEY17954.1"/>
    <property type="molecule type" value="Genomic_DNA"/>
</dbReference>
<feature type="region of interest" description="Disordered" evidence="1">
    <location>
        <begin position="1"/>
        <end position="40"/>
    </location>
</feature>
<name>A0A699HHJ5_TANCI</name>
<accession>A0A699HHJ5</accession>
<organism evidence="2">
    <name type="scientific">Tanacetum cinerariifolium</name>
    <name type="common">Dalmatian daisy</name>
    <name type="synonym">Chrysanthemum cinerariifolium</name>
    <dbReference type="NCBI Taxonomy" id="118510"/>
    <lineage>
        <taxon>Eukaryota</taxon>
        <taxon>Viridiplantae</taxon>
        <taxon>Streptophyta</taxon>
        <taxon>Embryophyta</taxon>
        <taxon>Tracheophyta</taxon>
        <taxon>Spermatophyta</taxon>
        <taxon>Magnoliopsida</taxon>
        <taxon>eudicotyledons</taxon>
        <taxon>Gunneridae</taxon>
        <taxon>Pentapetalae</taxon>
        <taxon>asterids</taxon>
        <taxon>campanulids</taxon>
        <taxon>Asterales</taxon>
        <taxon>Asteraceae</taxon>
        <taxon>Asteroideae</taxon>
        <taxon>Anthemideae</taxon>
        <taxon>Anthemidinae</taxon>
        <taxon>Tanacetum</taxon>
    </lineage>
</organism>
<feature type="non-terminal residue" evidence="2">
    <location>
        <position position="1"/>
    </location>
</feature>
<evidence type="ECO:0000313" key="2">
    <source>
        <dbReference type="EMBL" id="GEY17954.1"/>
    </source>
</evidence>
<protein>
    <submittedName>
        <fullName evidence="2">Uncharacterized protein</fullName>
    </submittedName>
</protein>
<reference evidence="2" key="1">
    <citation type="journal article" date="2019" name="Sci. Rep.">
        <title>Draft genome of Tanacetum cinerariifolium, the natural source of mosquito coil.</title>
        <authorList>
            <person name="Yamashiro T."/>
            <person name="Shiraishi A."/>
            <person name="Satake H."/>
            <person name="Nakayama K."/>
        </authorList>
    </citation>
    <scope>NUCLEOTIDE SEQUENCE</scope>
</reference>
<gene>
    <name evidence="2" type="ORF">Tci_389928</name>
</gene>
<proteinExistence type="predicted"/>